<feature type="transmembrane region" description="Helical" evidence="1">
    <location>
        <begin position="233"/>
        <end position="251"/>
    </location>
</feature>
<dbReference type="EMBL" id="WIQZ01000026">
    <property type="protein sequence ID" value="KAF3137264.1"/>
    <property type="molecule type" value="Genomic_DNA"/>
</dbReference>
<proteinExistence type="predicted"/>
<gene>
    <name evidence="2" type="ORF">TWF703_005187</name>
</gene>
<evidence type="ECO:0000256" key="1">
    <source>
        <dbReference type="SAM" id="Phobius"/>
    </source>
</evidence>
<organism evidence="2 3">
    <name type="scientific">Orbilia oligospora</name>
    <name type="common">Nematode-trapping fungus</name>
    <name type="synonym">Arthrobotrys oligospora</name>
    <dbReference type="NCBI Taxonomy" id="2813651"/>
    <lineage>
        <taxon>Eukaryota</taxon>
        <taxon>Fungi</taxon>
        <taxon>Dikarya</taxon>
        <taxon>Ascomycota</taxon>
        <taxon>Pezizomycotina</taxon>
        <taxon>Orbiliomycetes</taxon>
        <taxon>Orbiliales</taxon>
        <taxon>Orbiliaceae</taxon>
        <taxon>Orbilia</taxon>
    </lineage>
</organism>
<feature type="transmembrane region" description="Helical" evidence="1">
    <location>
        <begin position="671"/>
        <end position="690"/>
    </location>
</feature>
<keyword evidence="1" id="KW-0812">Transmembrane</keyword>
<feature type="transmembrane region" description="Helical" evidence="1">
    <location>
        <begin position="110"/>
        <end position="130"/>
    </location>
</feature>
<comment type="caution">
    <text evidence="2">The sequence shown here is derived from an EMBL/GenBank/DDBJ whole genome shotgun (WGS) entry which is preliminary data.</text>
</comment>
<dbReference type="AlphaFoldDB" id="A0A7C8JRX1"/>
<feature type="transmembrane region" description="Helical" evidence="1">
    <location>
        <begin position="160"/>
        <end position="182"/>
    </location>
</feature>
<evidence type="ECO:0000313" key="3">
    <source>
        <dbReference type="Proteomes" id="UP000480548"/>
    </source>
</evidence>
<sequence length="766" mass="85302">MSSGHKYEHLPWDTNANLNDNYSDNTIFEQGLTSGALHAHPWPNSNTLVDQTNRIPDQISVSHTHRKPVPSLQVSYTQLKPGPQAISTHIDPTISKPPNDGNQGQPLDRFLLRAVLSIFIPLTLVSYYTLTYLRWLRYPEESGEAWVVRGYLDNAELVNYSWFVLATFGLNLGTYCISGSVASMTMAKWWSPANSRILLELAANSFADPSNWIKSIFLMIKKRTFLGQNNGRLWNMLTFLNMIGFIAWPLTGLTMQTVDGFAIDFKNGPTGGNVLGRNETSFNQRSGQDFLDRETNGRTSGIAGQLPRGQLYTEAGSRAPLNVTTRNMMPDDATTPIFLTSQADYPFVANRVFGLLVSYNCTVVKSADEFTILNQRRNLSDIMNTNPLGNVVLDSTDKENNAIATLLRRNMTRLSQPYVNATMEVGTSIPWINFTQTNRFTYPAYSAIDEFPGINKPVLLEVALWQAIPENRVLGYQGYVNVTIRGVEKNELQDLRGIYPNQTAVGCRCFASSDVGFADVDGITASYSNFTSADPRLRGGDLSSTYITPLRFEHGVANRVVSAKYWTINGIPISMAYGPGTPLFTDWYYNLLTSTGFYWRELRNTDRGDEYLSSVIQADDLRSTLLRIHHSYALQLMYDGTVDTSLSWSNPNITLATPGKVLVRGVVPPEVILAMLASWTLGIVTLAVIYQFRRRWTQKLNTFNMFILGLNVNDSVGIEPEDLVRGNKKNLEKLPGTIGDLNAGGSVGVIGLTRGVGTVARRNKPY</sequence>
<keyword evidence="1" id="KW-1133">Transmembrane helix</keyword>
<accession>A0A7C8JRX1</accession>
<name>A0A7C8JRX1_ORBOL</name>
<keyword evidence="1" id="KW-0472">Membrane</keyword>
<protein>
    <submittedName>
        <fullName evidence="2">Uncharacterized protein</fullName>
    </submittedName>
</protein>
<evidence type="ECO:0000313" key="2">
    <source>
        <dbReference type="EMBL" id="KAF3137264.1"/>
    </source>
</evidence>
<dbReference type="Proteomes" id="UP000480548">
    <property type="component" value="Unassembled WGS sequence"/>
</dbReference>
<reference evidence="2 3" key="1">
    <citation type="submission" date="2019-06" db="EMBL/GenBank/DDBJ databases">
        <authorList>
            <person name="Palmer J.M."/>
        </authorList>
    </citation>
    <scope>NUCLEOTIDE SEQUENCE [LARGE SCALE GENOMIC DNA]</scope>
    <source>
        <strain evidence="2 3">TWF703</strain>
    </source>
</reference>